<feature type="compositionally biased region" description="Polar residues" evidence="1">
    <location>
        <begin position="399"/>
        <end position="409"/>
    </location>
</feature>
<evidence type="ECO:0000313" key="3">
    <source>
        <dbReference type="Proteomes" id="UP000051952"/>
    </source>
</evidence>
<evidence type="ECO:0000256" key="1">
    <source>
        <dbReference type="SAM" id="MobiDB-lite"/>
    </source>
</evidence>
<dbReference type="Proteomes" id="UP000051952">
    <property type="component" value="Unassembled WGS sequence"/>
</dbReference>
<sequence>MDALKGLARRATQTFREKVSNADSTSDGGLIDTTKKVRQFEKTAVTLSDKVLRVAKLIEELGSLVRDIGEEYKQMPDLFPETQQLADDTLAFGTTLVQKAQEHQAPLKDHAFDLLGNFIKDIQKMRDIEEDRKKKQLEYDFFRQKVLELRKSPPKDFTRIPRNEQILETWRTELWKSTEANKAIVSMLFSQGQRAIDQSVLTVGQVLNSFLNIAASGAKHTYGNARLPLYPVAPLLTPAPLPPNPLPPFQYPNTTGQPPAPVNYAPSGDYNSPNPPHSQQWQQPQPPQQHQQQPAWGQQQQPPQQNWGQQQQPQQPQHQQQQQPPSWNPQPQNQAPQQPAAWATPQQQPQHQQQQNSDPHQTQQQWPQSAPQSQSNRPEQPPQPAPQQEQQYQHATAPAEQQQAPKPSE</sequence>
<dbReference type="SUPFAM" id="SSF103657">
    <property type="entry name" value="BAR/IMD domain-like"/>
    <property type="match status" value="1"/>
</dbReference>
<dbReference type="AlphaFoldDB" id="A0A0S4KIK9"/>
<dbReference type="EMBL" id="CYKH01001107">
    <property type="protein sequence ID" value="CUI14404.1"/>
    <property type="molecule type" value="Genomic_DNA"/>
</dbReference>
<accession>A0A0S4KIK9</accession>
<evidence type="ECO:0000313" key="2">
    <source>
        <dbReference type="EMBL" id="CUI14404.1"/>
    </source>
</evidence>
<proteinExistence type="predicted"/>
<dbReference type="PRINTS" id="PR01217">
    <property type="entry name" value="PRICHEXTENSN"/>
</dbReference>
<gene>
    <name evidence="2" type="ORF">BSAL_88045</name>
</gene>
<organism evidence="2 3">
    <name type="scientific">Bodo saltans</name>
    <name type="common">Flagellated protozoan</name>
    <dbReference type="NCBI Taxonomy" id="75058"/>
    <lineage>
        <taxon>Eukaryota</taxon>
        <taxon>Discoba</taxon>
        <taxon>Euglenozoa</taxon>
        <taxon>Kinetoplastea</taxon>
        <taxon>Metakinetoplastina</taxon>
        <taxon>Eubodonida</taxon>
        <taxon>Bodonidae</taxon>
        <taxon>Bodo</taxon>
    </lineage>
</organism>
<keyword evidence="3" id="KW-1185">Reference proteome</keyword>
<feature type="region of interest" description="Disordered" evidence="1">
    <location>
        <begin position="244"/>
        <end position="409"/>
    </location>
</feature>
<dbReference type="VEuPathDB" id="TriTrypDB:BSAL_88045"/>
<dbReference type="OMA" id="TWRTELW"/>
<feature type="compositionally biased region" description="Low complexity" evidence="1">
    <location>
        <begin position="277"/>
        <end position="375"/>
    </location>
</feature>
<protein>
    <submittedName>
        <fullName evidence="2">Uncharacterized protein</fullName>
    </submittedName>
</protein>
<reference evidence="3" key="1">
    <citation type="submission" date="2015-09" db="EMBL/GenBank/DDBJ databases">
        <authorList>
            <consortium name="Pathogen Informatics"/>
        </authorList>
    </citation>
    <scope>NUCLEOTIDE SEQUENCE [LARGE SCALE GENOMIC DNA]</scope>
    <source>
        <strain evidence="3">Lake Konstanz</strain>
    </source>
</reference>
<dbReference type="Gene3D" id="1.20.1270.60">
    <property type="entry name" value="Arfaptin homology (AH) domain/BAR domain"/>
    <property type="match status" value="1"/>
</dbReference>
<name>A0A0S4KIK9_BODSA</name>
<dbReference type="InterPro" id="IPR027267">
    <property type="entry name" value="AH/BAR_dom_sf"/>
</dbReference>
<dbReference type="OrthoDB" id="278603at2759"/>